<name>A0A7R9DAD5_TIMCR</name>
<evidence type="ECO:0000256" key="5">
    <source>
        <dbReference type="ARBA" id="ARBA00022989"/>
    </source>
</evidence>
<feature type="region of interest" description="Disordered" evidence="9">
    <location>
        <begin position="133"/>
        <end position="177"/>
    </location>
</feature>
<feature type="transmembrane region" description="Helical" evidence="10">
    <location>
        <begin position="470"/>
        <end position="491"/>
    </location>
</feature>
<evidence type="ECO:0000256" key="2">
    <source>
        <dbReference type="ARBA" id="ARBA00008685"/>
    </source>
</evidence>
<evidence type="ECO:0000259" key="11">
    <source>
        <dbReference type="Pfam" id="PF00060"/>
    </source>
</evidence>
<gene>
    <name evidence="12" type="ORF">TCEB3V08_LOCUS10056</name>
</gene>
<keyword evidence="4 10" id="KW-0812">Transmembrane</keyword>
<feature type="compositionally biased region" description="Basic and acidic residues" evidence="9">
    <location>
        <begin position="140"/>
        <end position="162"/>
    </location>
</feature>
<feature type="transmembrane region" description="Helical" evidence="10">
    <location>
        <begin position="391"/>
        <end position="410"/>
    </location>
</feature>
<comment type="similarity">
    <text evidence="2">Belongs to the glutamate-gated ion channel (TC 1.A.10.1) family.</text>
</comment>
<keyword evidence="7" id="KW-0675">Receptor</keyword>
<dbReference type="GO" id="GO:0050906">
    <property type="term" value="P:detection of stimulus involved in sensory perception"/>
    <property type="evidence" value="ECO:0007669"/>
    <property type="project" value="UniProtKB-ARBA"/>
</dbReference>
<dbReference type="Gene3D" id="3.40.190.10">
    <property type="entry name" value="Periplasmic binding protein-like II"/>
    <property type="match status" value="1"/>
</dbReference>
<accession>A0A7R9DAD5</accession>
<feature type="transmembrane region" description="Helical" evidence="10">
    <location>
        <begin position="692"/>
        <end position="710"/>
    </location>
</feature>
<dbReference type="PANTHER" id="PTHR42643:SF33">
    <property type="entry name" value="GLUTAMATE RECEPTOR 2-LIKE PROTEIN"/>
    <property type="match status" value="1"/>
</dbReference>
<keyword evidence="3" id="KW-1003">Cell membrane</keyword>
<evidence type="ECO:0000256" key="8">
    <source>
        <dbReference type="ARBA" id="ARBA00023180"/>
    </source>
</evidence>
<feature type="domain" description="Ionotropic glutamate receptor C-terminal" evidence="11">
    <location>
        <begin position="390"/>
        <end position="599"/>
    </location>
</feature>
<protein>
    <recommendedName>
        <fullName evidence="11">Ionotropic glutamate receptor C-terminal domain-containing protein</fullName>
    </recommendedName>
</protein>
<sequence length="779" mass="87567">MNFSRSHDTKSEEFIEHYLKFRKKAAPPSQVTAFLCWPPAASVRLYRRLSSQMVPLCVHNGCSRWPYPQPPGPDEMALFLVDGACHCAISLLDQANASRLFDPPNTWLILHSNEDEVSQHLLNDHNLDTQISIEGSSDNDLDHLQNQDHKTSLDEWDKKEESGPSIKMGGSYQPGDIDPRLEESTRLDVHKWNALMNGLNLHVGTQMFLGIQTLDGGFLLVEVYRMGRGQSVVWQLFAEWGSQDVIRATSEPELSRRRMNLHLAPLRVVVVVTNNDTLQHFYDIHNKHIDSISKMGFVLARHAVEMLNASLVVRYDPSWGYMVNGSWDGIVGYLQRDEADLGGTAVLYTSERAKVIHYLLMTTPTKLGFVFRQPPLSTVRNVFTMPFSGTVWISSAALLAVCGLLLYAALQWERLSGDNMEDPKVNDYLKSMGADQKVSWSDVVLLSVGAVCQQGSPIESRGTPGRIISLFLFIVVIFLYTSYSACIVALLQSSTNSIKTLKDLLHSRLDLAVEDIIYNRYFFEKANEPIRRAIYQKRIAPKGSTPRFIKLEEGVAKVKKGMFAFHFEVGTGYKLVSETFEEDEKCGLTRIPYIQVVDAYLVIQKRSVYKEIISVAFRKLQERGFQSWAWNRFYTKKPECISRGSSFMSVGLIDCYPAMLVLVYGAMCSIGVLVLEILVYKSFIGSLLSMKLFVSLLLVAAVIIIVAEAFPSSFKEISEADPPSIYGRVLGFISARLANIGEVFQVVWRALSDTLAAIFSSRETPVISPRYGGHMSLLK</sequence>
<keyword evidence="6 10" id="KW-0472">Membrane</keyword>
<dbReference type="Pfam" id="PF00060">
    <property type="entry name" value="Lig_chan"/>
    <property type="match status" value="1"/>
</dbReference>
<dbReference type="EMBL" id="OC321139">
    <property type="protein sequence ID" value="CAD7409507.1"/>
    <property type="molecule type" value="Genomic_DNA"/>
</dbReference>
<dbReference type="InterPro" id="IPR052192">
    <property type="entry name" value="Insect_Ionotropic_Sensory_Rcpt"/>
</dbReference>
<feature type="transmembrane region" description="Helical" evidence="10">
    <location>
        <begin position="656"/>
        <end position="680"/>
    </location>
</feature>
<evidence type="ECO:0000256" key="7">
    <source>
        <dbReference type="ARBA" id="ARBA00023170"/>
    </source>
</evidence>
<dbReference type="GO" id="GO:0015276">
    <property type="term" value="F:ligand-gated monoatomic ion channel activity"/>
    <property type="evidence" value="ECO:0007669"/>
    <property type="project" value="InterPro"/>
</dbReference>
<comment type="subcellular location">
    <subcellularLocation>
        <location evidence="1">Cell membrane</location>
        <topology evidence="1">Multi-pass membrane protein</topology>
    </subcellularLocation>
</comment>
<keyword evidence="5 10" id="KW-1133">Transmembrane helix</keyword>
<evidence type="ECO:0000313" key="12">
    <source>
        <dbReference type="EMBL" id="CAD7409507.1"/>
    </source>
</evidence>
<dbReference type="InterPro" id="IPR001320">
    <property type="entry name" value="Iontro_rcpt_C"/>
</dbReference>
<evidence type="ECO:0000256" key="1">
    <source>
        <dbReference type="ARBA" id="ARBA00004651"/>
    </source>
</evidence>
<reference evidence="12" key="1">
    <citation type="submission" date="2020-11" db="EMBL/GenBank/DDBJ databases">
        <authorList>
            <person name="Tran Van P."/>
        </authorList>
    </citation>
    <scope>NUCLEOTIDE SEQUENCE</scope>
</reference>
<proteinExistence type="inferred from homology"/>
<evidence type="ECO:0000256" key="6">
    <source>
        <dbReference type="ARBA" id="ARBA00023136"/>
    </source>
</evidence>
<organism evidence="12">
    <name type="scientific">Timema cristinae</name>
    <name type="common">Walking stick</name>
    <dbReference type="NCBI Taxonomy" id="61476"/>
    <lineage>
        <taxon>Eukaryota</taxon>
        <taxon>Metazoa</taxon>
        <taxon>Ecdysozoa</taxon>
        <taxon>Arthropoda</taxon>
        <taxon>Hexapoda</taxon>
        <taxon>Insecta</taxon>
        <taxon>Pterygota</taxon>
        <taxon>Neoptera</taxon>
        <taxon>Polyneoptera</taxon>
        <taxon>Phasmatodea</taxon>
        <taxon>Timematodea</taxon>
        <taxon>Timematoidea</taxon>
        <taxon>Timematidae</taxon>
        <taxon>Timema</taxon>
    </lineage>
</organism>
<evidence type="ECO:0000256" key="9">
    <source>
        <dbReference type="SAM" id="MobiDB-lite"/>
    </source>
</evidence>
<dbReference type="PANTHER" id="PTHR42643">
    <property type="entry name" value="IONOTROPIC RECEPTOR 20A-RELATED"/>
    <property type="match status" value="1"/>
</dbReference>
<dbReference type="SUPFAM" id="SSF53850">
    <property type="entry name" value="Periplasmic binding protein-like II"/>
    <property type="match status" value="1"/>
</dbReference>
<dbReference type="GO" id="GO:0005886">
    <property type="term" value="C:plasma membrane"/>
    <property type="evidence" value="ECO:0007669"/>
    <property type="project" value="UniProtKB-SubCell"/>
</dbReference>
<evidence type="ECO:0000256" key="10">
    <source>
        <dbReference type="SAM" id="Phobius"/>
    </source>
</evidence>
<dbReference type="AlphaFoldDB" id="A0A7R9DAD5"/>
<evidence type="ECO:0000256" key="4">
    <source>
        <dbReference type="ARBA" id="ARBA00022692"/>
    </source>
</evidence>
<dbReference type="Gene3D" id="1.10.287.70">
    <property type="match status" value="1"/>
</dbReference>
<keyword evidence="8" id="KW-0325">Glycoprotein</keyword>
<evidence type="ECO:0000256" key="3">
    <source>
        <dbReference type="ARBA" id="ARBA00022475"/>
    </source>
</evidence>